<dbReference type="AlphaFoldDB" id="A0AAE4RBZ9"/>
<dbReference type="PANTHER" id="PTHR42827">
    <property type="entry name" value="IRON-SULFUR CLUSTER-BINDING PROTEIN-RELATED"/>
    <property type="match status" value="1"/>
</dbReference>
<dbReference type="PROSITE" id="PS00198">
    <property type="entry name" value="4FE4S_FER_1"/>
    <property type="match status" value="1"/>
</dbReference>
<sequence length="345" mass="38365">MKQKIPTRLADHPTVRAVRARKREKPGVIDGDWLRRVCLEAGVDDVAFARVDNPDLVSEREYVEAALPGSQSYISLVVKLNRDNIRSTARSVANQEFHRSGERLNEAAHRITRVLEDVGYRALSPSASFPMEMDKFPGRIWVVAHKPVAVAAGLGVMGIHRNVIHPKFGNFILLGTIMIAAPISSYGEPLDYSPCLECKLCVAACPVGAIKKDGDFDFFACSTHNYREFMGGFTDWVQTVADSTDAADFRSRVSDSENASMWQSLSFKANYKAAYCLAVCPAGEDVIEPYLEDRKGFMDLVLKPLQDKKETLYVMPNSQAKAYAQRRFPHKQIKVVDGGLAPPPR</sequence>
<evidence type="ECO:0000256" key="3">
    <source>
        <dbReference type="ARBA" id="ARBA00023014"/>
    </source>
</evidence>
<evidence type="ECO:0000256" key="1">
    <source>
        <dbReference type="ARBA" id="ARBA00022723"/>
    </source>
</evidence>
<keyword evidence="1" id="KW-0479">Metal-binding</keyword>
<dbReference type="EMBL" id="JAWLLD010000003">
    <property type="protein sequence ID" value="MDV7011453.1"/>
    <property type="molecule type" value="Genomic_DNA"/>
</dbReference>
<evidence type="ECO:0000313" key="6">
    <source>
        <dbReference type="Proteomes" id="UP001187143"/>
    </source>
</evidence>
<keyword evidence="3" id="KW-0411">Iron-sulfur</keyword>
<dbReference type="GO" id="GO:0051536">
    <property type="term" value="F:iron-sulfur cluster binding"/>
    <property type="evidence" value="ECO:0007669"/>
    <property type="project" value="UniProtKB-KW"/>
</dbReference>
<evidence type="ECO:0000313" key="5">
    <source>
        <dbReference type="EMBL" id="MDV7011453.1"/>
    </source>
</evidence>
<dbReference type="GO" id="GO:0046872">
    <property type="term" value="F:metal ion binding"/>
    <property type="evidence" value="ECO:0007669"/>
    <property type="project" value="UniProtKB-KW"/>
</dbReference>
<dbReference type="PROSITE" id="PS51379">
    <property type="entry name" value="4FE4S_FER_2"/>
    <property type="match status" value="1"/>
</dbReference>
<dbReference type="Gene3D" id="3.30.70.3270">
    <property type="match status" value="1"/>
</dbReference>
<evidence type="ECO:0000256" key="2">
    <source>
        <dbReference type="ARBA" id="ARBA00023004"/>
    </source>
</evidence>
<feature type="domain" description="4Fe-4S ferredoxin-type" evidence="4">
    <location>
        <begin position="186"/>
        <end position="215"/>
    </location>
</feature>
<name>A0AAE4RBZ9_MYCIT</name>
<proteinExistence type="predicted"/>
<dbReference type="InterPro" id="IPR017900">
    <property type="entry name" value="4Fe4S_Fe_S_CS"/>
</dbReference>
<organism evidence="5 6">
    <name type="scientific">Mycobacterium intracellulare</name>
    <dbReference type="NCBI Taxonomy" id="1767"/>
    <lineage>
        <taxon>Bacteria</taxon>
        <taxon>Bacillati</taxon>
        <taxon>Actinomycetota</taxon>
        <taxon>Actinomycetes</taxon>
        <taxon>Mycobacteriales</taxon>
        <taxon>Mycobacteriaceae</taxon>
        <taxon>Mycobacterium</taxon>
        <taxon>Mycobacterium avium complex (MAC)</taxon>
    </lineage>
</organism>
<accession>A0AAE4RBZ9</accession>
<gene>
    <name evidence="5" type="ORF">R4F53_03925</name>
</gene>
<dbReference type="Pfam" id="PF00037">
    <property type="entry name" value="Fer4"/>
    <property type="match status" value="1"/>
</dbReference>
<dbReference type="InterPro" id="IPR017896">
    <property type="entry name" value="4Fe4S_Fe-S-bd"/>
</dbReference>
<dbReference type="Proteomes" id="UP001187143">
    <property type="component" value="Unassembled WGS sequence"/>
</dbReference>
<evidence type="ECO:0000259" key="4">
    <source>
        <dbReference type="PROSITE" id="PS51379"/>
    </source>
</evidence>
<protein>
    <submittedName>
        <fullName evidence="5">4Fe-4S binding protein</fullName>
    </submittedName>
</protein>
<comment type="caution">
    <text evidence="5">The sequence shown here is derived from an EMBL/GenBank/DDBJ whole genome shotgun (WGS) entry which is preliminary data.</text>
</comment>
<dbReference type="PANTHER" id="PTHR42827:SF1">
    <property type="entry name" value="IRON-SULFUR CLUSTER-BINDING PROTEIN"/>
    <property type="match status" value="1"/>
</dbReference>
<keyword evidence="2" id="KW-0408">Iron</keyword>
<dbReference type="SUPFAM" id="SSF46548">
    <property type="entry name" value="alpha-helical ferredoxin"/>
    <property type="match status" value="1"/>
</dbReference>
<reference evidence="5" key="1">
    <citation type="submission" date="2023-10" db="EMBL/GenBank/DDBJ databases">
        <title>Characterization and genome sequence of Mycobacterium intracellulare ABSURDO, a novel pathogenic isolate with three colony morphotypes that vary in growth and acid-fastness.</title>
        <authorList>
            <person name="Jude B.A."/>
            <person name="Robinson R.T."/>
        </authorList>
    </citation>
    <scope>NUCLEOTIDE SEQUENCE</scope>
    <source>
        <strain evidence="5">ABSURDO Component B</strain>
    </source>
</reference>